<organism evidence="1 2">
    <name type="scientific">Streptomyces ziwulingensis</name>
    <dbReference type="NCBI Taxonomy" id="1045501"/>
    <lineage>
        <taxon>Bacteria</taxon>
        <taxon>Bacillati</taxon>
        <taxon>Actinomycetota</taxon>
        <taxon>Actinomycetes</taxon>
        <taxon>Kitasatosporales</taxon>
        <taxon>Streptomycetaceae</taxon>
        <taxon>Streptomyces</taxon>
    </lineage>
</organism>
<evidence type="ECO:0008006" key="3">
    <source>
        <dbReference type="Google" id="ProtNLM"/>
    </source>
</evidence>
<protein>
    <recommendedName>
        <fullName evidence="3">Integrase</fullName>
    </recommendedName>
</protein>
<comment type="caution">
    <text evidence="1">The sequence shown here is derived from an EMBL/GenBank/DDBJ whole genome shotgun (WGS) entry which is preliminary data.</text>
</comment>
<gene>
    <name evidence="1" type="ORF">GCM10023220_68590</name>
</gene>
<name>A0ABP9D3H3_9ACTN</name>
<dbReference type="EMBL" id="BAABIG010000092">
    <property type="protein sequence ID" value="GAA4825020.1"/>
    <property type="molecule type" value="Genomic_DNA"/>
</dbReference>
<proteinExistence type="predicted"/>
<keyword evidence="2" id="KW-1185">Reference proteome</keyword>
<sequence>MLGGGSGDASARLVLLQGVSLLQPEDAVFDAMLEGWTRQQRGGRRLQSKTIGDRLRVVERFSEFANAYPWQWTASDLDDWMTHLIGVVRRAESTIRSNQGAIRLFCDYVTSPHYQWPAECEERFGTHPVQICHEWNTVAHLVECEGRPGRGPMTRAELQTFFDHADDQVERAVRIGRKGALAAYRDATVFKVM</sequence>
<evidence type="ECO:0000313" key="2">
    <source>
        <dbReference type="Proteomes" id="UP001501265"/>
    </source>
</evidence>
<reference evidence="2" key="1">
    <citation type="journal article" date="2019" name="Int. J. Syst. Evol. Microbiol.">
        <title>The Global Catalogue of Microorganisms (GCM) 10K type strain sequencing project: providing services to taxonomists for standard genome sequencing and annotation.</title>
        <authorList>
            <consortium name="The Broad Institute Genomics Platform"/>
            <consortium name="The Broad Institute Genome Sequencing Center for Infectious Disease"/>
            <person name="Wu L."/>
            <person name="Ma J."/>
        </authorList>
    </citation>
    <scope>NUCLEOTIDE SEQUENCE [LARGE SCALE GENOMIC DNA]</scope>
    <source>
        <strain evidence="2">JCM 18081</strain>
    </source>
</reference>
<dbReference type="Proteomes" id="UP001501265">
    <property type="component" value="Unassembled WGS sequence"/>
</dbReference>
<accession>A0ABP9D3H3</accession>
<evidence type="ECO:0000313" key="1">
    <source>
        <dbReference type="EMBL" id="GAA4825020.1"/>
    </source>
</evidence>